<evidence type="ECO:0000313" key="1">
    <source>
        <dbReference type="EMBL" id="EPC62340.1"/>
    </source>
</evidence>
<sequence length="72" mass="8378">MHTPLLTYLLQIIKRQRFFILLLLAQLANIFVHSRLSAADKPVFKRFNQFQVDDKLPILAADIGPEPLDFEQ</sequence>
<protein>
    <submittedName>
        <fullName evidence="1">Uncharacterized protein</fullName>
    </submittedName>
</protein>
<dbReference type="Proteomes" id="UP000014285">
    <property type="component" value="Unassembled WGS sequence"/>
</dbReference>
<comment type="caution">
    <text evidence="1">The sequence shown here is derived from an EMBL/GenBank/DDBJ whole genome shotgun (WGS) entry which is preliminary data.</text>
</comment>
<accession>A0A829GQ18</accession>
<gene>
    <name evidence="1" type="ORF">Lpl14_15121</name>
</gene>
<proteinExistence type="predicted"/>
<evidence type="ECO:0000313" key="2">
    <source>
        <dbReference type="Proteomes" id="UP000014285"/>
    </source>
</evidence>
<dbReference type="AlphaFoldDB" id="A0A829GQ18"/>
<name>A0A829GQ18_LACPA</name>
<feature type="non-terminal residue" evidence="1">
    <location>
        <position position="72"/>
    </location>
</feature>
<dbReference type="EMBL" id="ANKB01000121">
    <property type="protein sequence ID" value="EPC62340.1"/>
    <property type="molecule type" value="Genomic_DNA"/>
</dbReference>
<reference evidence="1 2" key="1">
    <citation type="journal article" date="2013" name="PLoS ONE">
        <title>Lactobacillus paracasei comparative genomics: towards species pan-genome definition and exploitation of diversity.</title>
        <authorList>
            <person name="Smokvina T."/>
            <person name="Wels M."/>
            <person name="Polka J."/>
            <person name="Chervaux C."/>
            <person name="Brisse S."/>
            <person name="Boekhorst J."/>
            <person name="van Hylckama Vlieg J.E."/>
            <person name="Siezen R.J."/>
        </authorList>
    </citation>
    <scope>NUCLEOTIDE SEQUENCE [LARGE SCALE GENOMIC DNA]</scope>
    <source>
        <strain evidence="1 2">Lpl14</strain>
    </source>
</reference>
<organism evidence="1 2">
    <name type="scientific">Lacticaseibacillus paracasei subsp. tolerans Lpl14</name>
    <dbReference type="NCBI Taxonomy" id="1256229"/>
    <lineage>
        <taxon>Bacteria</taxon>
        <taxon>Bacillati</taxon>
        <taxon>Bacillota</taxon>
        <taxon>Bacilli</taxon>
        <taxon>Lactobacillales</taxon>
        <taxon>Lactobacillaceae</taxon>
        <taxon>Lacticaseibacillus</taxon>
    </lineage>
</organism>